<evidence type="ECO:0008006" key="2">
    <source>
        <dbReference type="Google" id="ProtNLM"/>
    </source>
</evidence>
<dbReference type="AlphaFoldDB" id="A0A383DSI7"/>
<accession>A0A383DSI7</accession>
<reference evidence="1" key="1">
    <citation type="submission" date="2018-05" db="EMBL/GenBank/DDBJ databases">
        <authorList>
            <person name="Lanie J.A."/>
            <person name="Ng W.-L."/>
            <person name="Kazmierczak K.M."/>
            <person name="Andrzejewski T.M."/>
            <person name="Davidsen T.M."/>
            <person name="Wayne K.J."/>
            <person name="Tettelin H."/>
            <person name="Glass J.I."/>
            <person name="Rusch D."/>
            <person name="Podicherti R."/>
            <person name="Tsui H.-C.T."/>
            <person name="Winkler M.E."/>
        </authorList>
    </citation>
    <scope>NUCLEOTIDE SEQUENCE</scope>
</reference>
<evidence type="ECO:0000313" key="1">
    <source>
        <dbReference type="EMBL" id="SVE47274.1"/>
    </source>
</evidence>
<dbReference type="InterPro" id="IPR029052">
    <property type="entry name" value="Metallo-depent_PP-like"/>
</dbReference>
<sequence length="120" mass="14374">GFRKVIACFSGHHHRDYVRWVNNILYSQINSASYYWIGEEFLEVRYSQEIDRQYPWIKYTVPYQDSIYGIVTLDLQKRTMELNGCKSEFVGSTPWELGKTRAYWDDRTLKPCVSSWKVFL</sequence>
<proteinExistence type="predicted"/>
<protein>
    <recommendedName>
        <fullName evidence="2">Calcineurin-like phosphoesterase domain-containing protein</fullName>
    </recommendedName>
</protein>
<dbReference type="EMBL" id="UINC01219691">
    <property type="protein sequence ID" value="SVE47274.1"/>
    <property type="molecule type" value="Genomic_DNA"/>
</dbReference>
<feature type="non-terminal residue" evidence="1">
    <location>
        <position position="1"/>
    </location>
</feature>
<organism evidence="1">
    <name type="scientific">marine metagenome</name>
    <dbReference type="NCBI Taxonomy" id="408172"/>
    <lineage>
        <taxon>unclassified sequences</taxon>
        <taxon>metagenomes</taxon>
        <taxon>ecological metagenomes</taxon>
    </lineage>
</organism>
<name>A0A383DSI7_9ZZZZ</name>
<gene>
    <name evidence="1" type="ORF">METZ01_LOCUS500128</name>
</gene>
<dbReference type="SUPFAM" id="SSF56300">
    <property type="entry name" value="Metallo-dependent phosphatases"/>
    <property type="match status" value="1"/>
</dbReference>